<evidence type="ECO:0000313" key="14">
    <source>
        <dbReference type="Proteomes" id="UP000515152"/>
    </source>
</evidence>
<evidence type="ECO:0000259" key="13">
    <source>
        <dbReference type="Pfam" id="PF17900"/>
    </source>
</evidence>
<sequence length="716" mass="82179">MGGLRLCFILYYALIATLCVVHPSKAEPLASKPPFPWNKMRLPEIVQPLHYDLFIHPNLTYLNFSGTVQIQIHVQEETRFIILHSKDLQIIRATFQSSGHQRHLRVLDFPAFEQIAVVSDDFAISRGLHVISVEFTANLSESLHGFYKGTYKTKDGETRVMASTQFEATHARQAFPCFDEPAFKANFTIRVRREPRHIALSNMPKLKTVEQPGGLLDDYFDTSVRMSTYLVAFIVCDFLSIRKTTEHGVEISVYAVPDKIDQAGYALETAVKLLDFYDDYFNIPYPLPKQDLAAIPEFQSGAMENWGLTTYRESGLLFDPEKSSPSDKLGITKVIAHELAHQWFGNLVTMQWWNDLWLNEGFAKFMEFMSVDITHPELQVNDYFLSKCFRAMEVDALSSSHPISTPVENPAEIREMFDDVSYQKGACVLNMLRDFLTPEAFKMGIIRYLRRHSYQNTVNAHLWESLSSVCHSDETGQGRMKLDGFCGGGKSRSEASKWFMQDELDVKAIMDTWTLQEGFPVITVEVKGREVRLDQQRYLKGGDPDKTSSFLWQVPLTYITSHSSTVQRFLLKARKDVLYLPEEVEWIKFNVDMRGYYIVHYESGGWDALIKLLRLNHTALSSNDRASLINNIFQLVSIGKVPLDKALDLTLYLSQEEEAMPVTQGFSELVPLYKLMEKRDMEQLENDMKVSARLIIWLSHLLEATFVFSFAYTTFK</sequence>
<dbReference type="GeneID" id="105911861"/>
<comment type="cofactor">
    <cofactor evidence="8">
        <name>Zn(2+)</name>
        <dbReference type="ChEBI" id="CHEBI:29105"/>
    </cofactor>
    <text evidence="8">Binds 1 zinc ion per subunit.</text>
</comment>
<organism evidence="14 15">
    <name type="scientific">Clupea harengus</name>
    <name type="common">Atlantic herring</name>
    <dbReference type="NCBI Taxonomy" id="7950"/>
    <lineage>
        <taxon>Eukaryota</taxon>
        <taxon>Metazoa</taxon>
        <taxon>Chordata</taxon>
        <taxon>Craniata</taxon>
        <taxon>Vertebrata</taxon>
        <taxon>Euteleostomi</taxon>
        <taxon>Actinopterygii</taxon>
        <taxon>Neopterygii</taxon>
        <taxon>Teleostei</taxon>
        <taxon>Clupei</taxon>
        <taxon>Clupeiformes</taxon>
        <taxon>Clupeoidei</taxon>
        <taxon>Clupeidae</taxon>
        <taxon>Clupea</taxon>
    </lineage>
</organism>
<gene>
    <name evidence="15" type="primary">erap1a</name>
</gene>
<keyword evidence="15" id="KW-0031">Aminopeptidase</keyword>
<dbReference type="InterPro" id="IPR024571">
    <property type="entry name" value="ERAP1-like_C_dom"/>
</dbReference>
<dbReference type="CDD" id="cd09601">
    <property type="entry name" value="M1_APN-Q_like"/>
    <property type="match status" value="1"/>
</dbReference>
<dbReference type="Gene3D" id="1.10.3480.20">
    <property type="match status" value="1"/>
</dbReference>
<evidence type="ECO:0000256" key="10">
    <source>
        <dbReference type="SAM" id="SignalP"/>
    </source>
</evidence>
<dbReference type="GO" id="GO:0016020">
    <property type="term" value="C:membrane"/>
    <property type="evidence" value="ECO:0007669"/>
    <property type="project" value="TreeGrafter"/>
</dbReference>
<dbReference type="Pfam" id="PF11838">
    <property type="entry name" value="ERAP1_C"/>
    <property type="match status" value="1"/>
</dbReference>
<dbReference type="GO" id="GO:0006508">
    <property type="term" value="P:proteolysis"/>
    <property type="evidence" value="ECO:0007669"/>
    <property type="project" value="UniProtKB-KW"/>
</dbReference>
<dbReference type="InterPro" id="IPR014782">
    <property type="entry name" value="Peptidase_M1_dom"/>
</dbReference>
<dbReference type="GO" id="GO:0043171">
    <property type="term" value="P:peptide catabolic process"/>
    <property type="evidence" value="ECO:0007669"/>
    <property type="project" value="TreeGrafter"/>
</dbReference>
<dbReference type="OrthoDB" id="10031169at2759"/>
<dbReference type="SUPFAM" id="SSF55486">
    <property type="entry name" value="Metalloproteases ('zincins'), catalytic domain"/>
    <property type="match status" value="1"/>
</dbReference>
<dbReference type="InterPro" id="IPR050344">
    <property type="entry name" value="Peptidase_M1_aminopeptidases"/>
</dbReference>
<evidence type="ECO:0000256" key="4">
    <source>
        <dbReference type="ARBA" id="ARBA00022801"/>
    </source>
</evidence>
<keyword evidence="3 8" id="KW-0479">Metal-binding</keyword>
<dbReference type="GO" id="GO:0070006">
    <property type="term" value="F:metalloaminopeptidase activity"/>
    <property type="evidence" value="ECO:0007669"/>
    <property type="project" value="TreeGrafter"/>
</dbReference>
<dbReference type="AlphaFoldDB" id="A0A6P8EFI9"/>
<dbReference type="InterPro" id="IPR042097">
    <property type="entry name" value="Aminopeptidase_N-like_N_sf"/>
</dbReference>
<feature type="binding site" evidence="8">
    <location>
        <position position="341"/>
    </location>
    <ligand>
        <name>Zn(2+)</name>
        <dbReference type="ChEBI" id="CHEBI:29105"/>
        <note>catalytic</note>
    </ligand>
</feature>
<keyword evidence="2" id="KW-0645">Protease</keyword>
<dbReference type="FunFam" id="2.60.40.1730:FF:000046">
    <property type="entry name" value="Endoplasmic reticulum aminopeptidase 2"/>
    <property type="match status" value="1"/>
</dbReference>
<feature type="site" description="Transition state stabilizer" evidence="9">
    <location>
        <position position="422"/>
    </location>
</feature>
<dbReference type="Gene3D" id="2.60.40.1730">
    <property type="entry name" value="tricorn interacting facor f3 domain"/>
    <property type="match status" value="1"/>
</dbReference>
<evidence type="ECO:0000256" key="2">
    <source>
        <dbReference type="ARBA" id="ARBA00022670"/>
    </source>
</evidence>
<dbReference type="GO" id="GO:0005615">
    <property type="term" value="C:extracellular space"/>
    <property type="evidence" value="ECO:0007669"/>
    <property type="project" value="TreeGrafter"/>
</dbReference>
<keyword evidence="14" id="KW-1185">Reference proteome</keyword>
<feature type="chain" id="PRO_5028012530" evidence="10">
    <location>
        <begin position="27"/>
        <end position="716"/>
    </location>
</feature>
<evidence type="ECO:0000256" key="9">
    <source>
        <dbReference type="PIRSR" id="PIRSR634016-4"/>
    </source>
</evidence>
<dbReference type="GO" id="GO:0005737">
    <property type="term" value="C:cytoplasm"/>
    <property type="evidence" value="ECO:0007669"/>
    <property type="project" value="TreeGrafter"/>
</dbReference>
<dbReference type="Proteomes" id="UP000515152">
    <property type="component" value="Chromosome 21"/>
</dbReference>
<keyword evidence="4" id="KW-0378">Hydrolase</keyword>
<dbReference type="Gene3D" id="2.60.40.1910">
    <property type="match status" value="1"/>
</dbReference>
<dbReference type="Gene3D" id="1.10.390.10">
    <property type="entry name" value="Neutral Protease Domain 2"/>
    <property type="match status" value="1"/>
</dbReference>
<evidence type="ECO:0000313" key="15">
    <source>
        <dbReference type="RefSeq" id="XP_031414763.1"/>
    </source>
</evidence>
<keyword evidence="5 8" id="KW-0862">Zinc</keyword>
<dbReference type="PANTHER" id="PTHR11533">
    <property type="entry name" value="PROTEASE M1 ZINC METALLOPROTEASE"/>
    <property type="match status" value="1"/>
</dbReference>
<evidence type="ECO:0000256" key="3">
    <source>
        <dbReference type="ARBA" id="ARBA00022723"/>
    </source>
</evidence>
<feature type="domain" description="Aminopeptidase N-like N-terminal" evidence="13">
    <location>
        <begin position="47"/>
        <end position="230"/>
    </location>
</feature>
<feature type="binding site" evidence="8">
    <location>
        <position position="337"/>
    </location>
    <ligand>
        <name>Zn(2+)</name>
        <dbReference type="ChEBI" id="CHEBI:29105"/>
        <note>catalytic</note>
    </ligand>
</feature>
<keyword evidence="6" id="KW-0482">Metalloprotease</keyword>
<feature type="signal peptide" evidence="10">
    <location>
        <begin position="1"/>
        <end position="26"/>
    </location>
</feature>
<evidence type="ECO:0000256" key="5">
    <source>
        <dbReference type="ARBA" id="ARBA00022833"/>
    </source>
</evidence>
<dbReference type="InterPro" id="IPR045357">
    <property type="entry name" value="Aminopeptidase_N-like_N"/>
</dbReference>
<dbReference type="PRINTS" id="PR00756">
    <property type="entry name" value="ALADIPTASE"/>
</dbReference>
<dbReference type="SUPFAM" id="SSF63737">
    <property type="entry name" value="Leukotriene A4 hydrolase N-terminal domain"/>
    <property type="match status" value="1"/>
</dbReference>
<dbReference type="KEGG" id="char:105911861"/>
<protein>
    <submittedName>
        <fullName evidence="15">Endoplasmic reticulum aminopeptidase 1</fullName>
    </submittedName>
</protein>
<accession>A0A6P8EFI9</accession>
<dbReference type="GO" id="GO:0042277">
    <property type="term" value="F:peptide binding"/>
    <property type="evidence" value="ECO:0007669"/>
    <property type="project" value="TreeGrafter"/>
</dbReference>
<evidence type="ECO:0000256" key="6">
    <source>
        <dbReference type="ARBA" id="ARBA00023049"/>
    </source>
</evidence>
<dbReference type="PANTHER" id="PTHR11533:SF156">
    <property type="entry name" value="ENDOPLASMIC RETICULUM AMINOPEPTIDASE 1"/>
    <property type="match status" value="1"/>
</dbReference>
<feature type="binding site" evidence="8">
    <location>
        <position position="360"/>
    </location>
    <ligand>
        <name>Zn(2+)</name>
        <dbReference type="ChEBI" id="CHEBI:29105"/>
        <note>catalytic</note>
    </ligand>
</feature>
<evidence type="ECO:0000256" key="1">
    <source>
        <dbReference type="ARBA" id="ARBA00010136"/>
    </source>
</evidence>
<evidence type="ECO:0000259" key="12">
    <source>
        <dbReference type="Pfam" id="PF11838"/>
    </source>
</evidence>
<comment type="similarity">
    <text evidence="1">Belongs to the peptidase M1 family.</text>
</comment>
<dbReference type="Pfam" id="PF01433">
    <property type="entry name" value="Peptidase_M1"/>
    <property type="match status" value="1"/>
</dbReference>
<keyword evidence="10" id="KW-0732">Signal</keyword>
<dbReference type="GO" id="GO:0008270">
    <property type="term" value="F:zinc ion binding"/>
    <property type="evidence" value="ECO:0007669"/>
    <property type="project" value="InterPro"/>
</dbReference>
<dbReference type="InterPro" id="IPR001930">
    <property type="entry name" value="Peptidase_M1"/>
</dbReference>
<feature type="active site" description="Proton acceptor" evidence="7">
    <location>
        <position position="338"/>
    </location>
</feature>
<dbReference type="RefSeq" id="XP_031414763.1">
    <property type="nucleotide sequence ID" value="XM_031558903.2"/>
</dbReference>
<dbReference type="InterPro" id="IPR027268">
    <property type="entry name" value="Peptidase_M4/M1_CTD_sf"/>
</dbReference>
<dbReference type="FunFam" id="1.10.390.10:FF:000007">
    <property type="entry name" value="Aminopeptidase"/>
    <property type="match status" value="1"/>
</dbReference>
<name>A0A6P8EFI9_CLUHA</name>
<feature type="domain" description="ERAP1-like C-terminal" evidence="12">
    <location>
        <begin position="586"/>
        <end position="680"/>
    </location>
</feature>
<dbReference type="CTD" id="564068"/>
<dbReference type="Pfam" id="PF17900">
    <property type="entry name" value="Peptidase_M1_N"/>
    <property type="match status" value="1"/>
</dbReference>
<proteinExistence type="inferred from homology"/>
<dbReference type="InterPro" id="IPR034016">
    <property type="entry name" value="M1_APN-typ"/>
</dbReference>
<reference evidence="15" key="1">
    <citation type="submission" date="2025-08" db="UniProtKB">
        <authorList>
            <consortium name="RefSeq"/>
        </authorList>
    </citation>
    <scope>IDENTIFICATION</scope>
</reference>
<evidence type="ECO:0000256" key="7">
    <source>
        <dbReference type="PIRSR" id="PIRSR634016-1"/>
    </source>
</evidence>
<evidence type="ECO:0000259" key="11">
    <source>
        <dbReference type="Pfam" id="PF01433"/>
    </source>
</evidence>
<evidence type="ECO:0000256" key="8">
    <source>
        <dbReference type="PIRSR" id="PIRSR634016-3"/>
    </source>
</evidence>
<feature type="domain" description="Peptidase M1 membrane alanine aminopeptidase" evidence="11">
    <location>
        <begin position="265"/>
        <end position="471"/>
    </location>
</feature>
<dbReference type="FunFam" id="2.60.40.1910:FF:000001">
    <property type="entry name" value="Leucyl-cystinyl aminopeptidase"/>
    <property type="match status" value="1"/>
</dbReference>